<keyword evidence="2" id="KW-1185">Reference proteome</keyword>
<protein>
    <submittedName>
        <fullName evidence="1">Uncharacterized protein</fullName>
    </submittedName>
</protein>
<dbReference type="EMBL" id="JBBPBM010000007">
    <property type="protein sequence ID" value="KAK8574977.1"/>
    <property type="molecule type" value="Genomic_DNA"/>
</dbReference>
<name>A0ABR2F9R6_9ROSI</name>
<evidence type="ECO:0000313" key="2">
    <source>
        <dbReference type="Proteomes" id="UP001472677"/>
    </source>
</evidence>
<reference evidence="1 2" key="1">
    <citation type="journal article" date="2024" name="G3 (Bethesda)">
        <title>Genome assembly of Hibiscus sabdariffa L. provides insights into metabolisms of medicinal natural products.</title>
        <authorList>
            <person name="Kim T."/>
        </authorList>
    </citation>
    <scope>NUCLEOTIDE SEQUENCE [LARGE SCALE GENOMIC DNA]</scope>
    <source>
        <strain evidence="1">TK-2024</strain>
        <tissue evidence="1">Old leaves</tissue>
    </source>
</reference>
<gene>
    <name evidence="1" type="ORF">V6N12_062654</name>
</gene>
<proteinExistence type="predicted"/>
<organism evidence="1 2">
    <name type="scientific">Hibiscus sabdariffa</name>
    <name type="common">roselle</name>
    <dbReference type="NCBI Taxonomy" id="183260"/>
    <lineage>
        <taxon>Eukaryota</taxon>
        <taxon>Viridiplantae</taxon>
        <taxon>Streptophyta</taxon>
        <taxon>Embryophyta</taxon>
        <taxon>Tracheophyta</taxon>
        <taxon>Spermatophyta</taxon>
        <taxon>Magnoliopsida</taxon>
        <taxon>eudicotyledons</taxon>
        <taxon>Gunneridae</taxon>
        <taxon>Pentapetalae</taxon>
        <taxon>rosids</taxon>
        <taxon>malvids</taxon>
        <taxon>Malvales</taxon>
        <taxon>Malvaceae</taxon>
        <taxon>Malvoideae</taxon>
        <taxon>Hibiscus</taxon>
    </lineage>
</organism>
<accession>A0ABR2F9R6</accession>
<evidence type="ECO:0000313" key="1">
    <source>
        <dbReference type="EMBL" id="KAK8574977.1"/>
    </source>
</evidence>
<sequence length="73" mass="8492">MAASSSPIKVFFNEEIHNKYEEQFASRPFIFKKFFDTKNGPKVSFTPEFMAVVKKHKWGSFIQQLGEIYIGLV</sequence>
<dbReference type="Proteomes" id="UP001472677">
    <property type="component" value="Unassembled WGS sequence"/>
</dbReference>
<comment type="caution">
    <text evidence="1">The sequence shown here is derived from an EMBL/GenBank/DDBJ whole genome shotgun (WGS) entry which is preliminary data.</text>
</comment>